<feature type="non-terminal residue" evidence="1">
    <location>
        <position position="170"/>
    </location>
</feature>
<gene>
    <name evidence="1" type="ORF">LEA_07381</name>
</gene>
<proteinExistence type="predicted"/>
<reference evidence="1" key="1">
    <citation type="journal article" date="2013" name="Environ. Microbiol.">
        <title>Microbiota from the distal guts of lean and obese adolescents exhibit partial functional redundancy besides clear differences in community structure.</title>
        <authorList>
            <person name="Ferrer M."/>
            <person name="Ruiz A."/>
            <person name="Lanza F."/>
            <person name="Haange S.B."/>
            <person name="Oberbach A."/>
            <person name="Till H."/>
            <person name="Bargiela R."/>
            <person name="Campoy C."/>
            <person name="Segura M.T."/>
            <person name="Richter M."/>
            <person name="von Bergen M."/>
            <person name="Seifert J."/>
            <person name="Suarez A."/>
        </authorList>
    </citation>
    <scope>NUCLEOTIDE SEQUENCE</scope>
</reference>
<sequence length="170" mass="19352">FLDNTEGLASLNFHIKPFDQLKALKYIRGKLSDVQKMKIDEQKKAFQSGYDSDILPESIQIYLEELQGMLEELNSKNERLFEITVTIRNYSMTKNQASLQLETLSRITQKNNCKLISLDYLQEQALASSLPLGYNAVPIVRDLPTSSVAVFIPFSTQEIFQPSGCYYGLN</sequence>
<comment type="caution">
    <text evidence="1">The sequence shown here is derived from an EMBL/GenBank/DDBJ whole genome shotgun (WGS) entry which is preliminary data.</text>
</comment>
<name>K1UI65_9ZZZZ</name>
<organism evidence="1">
    <name type="scientific">human gut metagenome</name>
    <dbReference type="NCBI Taxonomy" id="408170"/>
    <lineage>
        <taxon>unclassified sequences</taxon>
        <taxon>metagenomes</taxon>
        <taxon>organismal metagenomes</taxon>
    </lineage>
</organism>
<accession>K1UI65</accession>
<dbReference type="AlphaFoldDB" id="K1UI65"/>
<evidence type="ECO:0000313" key="1">
    <source>
        <dbReference type="EMBL" id="EKC71216.1"/>
    </source>
</evidence>
<dbReference type="EMBL" id="AJWY01004858">
    <property type="protein sequence ID" value="EKC71216.1"/>
    <property type="molecule type" value="Genomic_DNA"/>
</dbReference>
<protein>
    <submittedName>
        <fullName evidence="1">TraE protein</fullName>
    </submittedName>
</protein>
<feature type="non-terminal residue" evidence="1">
    <location>
        <position position="1"/>
    </location>
</feature>